<name>A0AAV4RK66_CAEEX</name>
<organism evidence="1 2">
    <name type="scientific">Caerostris extrusa</name>
    <name type="common">Bark spider</name>
    <name type="synonym">Caerostris bankana</name>
    <dbReference type="NCBI Taxonomy" id="172846"/>
    <lineage>
        <taxon>Eukaryota</taxon>
        <taxon>Metazoa</taxon>
        <taxon>Ecdysozoa</taxon>
        <taxon>Arthropoda</taxon>
        <taxon>Chelicerata</taxon>
        <taxon>Arachnida</taxon>
        <taxon>Araneae</taxon>
        <taxon>Araneomorphae</taxon>
        <taxon>Entelegynae</taxon>
        <taxon>Araneoidea</taxon>
        <taxon>Araneidae</taxon>
        <taxon>Caerostris</taxon>
    </lineage>
</organism>
<accession>A0AAV4RK66</accession>
<evidence type="ECO:0000313" key="1">
    <source>
        <dbReference type="EMBL" id="GIY20418.1"/>
    </source>
</evidence>
<keyword evidence="2" id="KW-1185">Reference proteome</keyword>
<protein>
    <submittedName>
        <fullName evidence="1">Uncharacterized protein</fullName>
    </submittedName>
</protein>
<dbReference type="Proteomes" id="UP001054945">
    <property type="component" value="Unassembled WGS sequence"/>
</dbReference>
<reference evidence="1 2" key="1">
    <citation type="submission" date="2021-06" db="EMBL/GenBank/DDBJ databases">
        <title>Caerostris extrusa draft genome.</title>
        <authorList>
            <person name="Kono N."/>
            <person name="Arakawa K."/>
        </authorList>
    </citation>
    <scope>NUCLEOTIDE SEQUENCE [LARGE SCALE GENOMIC DNA]</scope>
</reference>
<dbReference type="AlphaFoldDB" id="A0AAV4RK66"/>
<evidence type="ECO:0000313" key="2">
    <source>
        <dbReference type="Proteomes" id="UP001054945"/>
    </source>
</evidence>
<sequence length="98" mass="11327">MKSFKNPFTEFSVTQSENYGCIRYEMRRQHPYFKRYFSPNGFPNNRPLIMGTISNAQKLKTTKLITMVILRGNLGFIPSAAFKSSSRPFVLHSWKTAA</sequence>
<dbReference type="EMBL" id="BPLR01007877">
    <property type="protein sequence ID" value="GIY20418.1"/>
    <property type="molecule type" value="Genomic_DNA"/>
</dbReference>
<proteinExistence type="predicted"/>
<gene>
    <name evidence="1" type="ORF">CEXT_740261</name>
</gene>
<comment type="caution">
    <text evidence="1">The sequence shown here is derived from an EMBL/GenBank/DDBJ whole genome shotgun (WGS) entry which is preliminary data.</text>
</comment>